<name>A0A3Q3FJT5_9LABR</name>
<dbReference type="GO" id="GO:0005615">
    <property type="term" value="C:extracellular space"/>
    <property type="evidence" value="ECO:0007669"/>
    <property type="project" value="TreeGrafter"/>
</dbReference>
<dbReference type="GeneTree" id="ENSGT01010000223852"/>
<accession>A0A3Q3FJT5</accession>
<dbReference type="GO" id="GO:0005737">
    <property type="term" value="C:cytoplasm"/>
    <property type="evidence" value="ECO:0007669"/>
    <property type="project" value="TreeGrafter"/>
</dbReference>
<feature type="signal peptide" evidence="2">
    <location>
        <begin position="1"/>
        <end position="20"/>
    </location>
</feature>
<evidence type="ECO:0000313" key="4">
    <source>
        <dbReference type="Ensembl" id="ENSLBEP00000020581.1"/>
    </source>
</evidence>
<dbReference type="Proteomes" id="UP000261660">
    <property type="component" value="Unplaced"/>
</dbReference>
<dbReference type="Pfam" id="PF00031">
    <property type="entry name" value="Cystatin"/>
    <property type="match status" value="1"/>
</dbReference>
<dbReference type="Gene3D" id="3.10.450.10">
    <property type="match status" value="1"/>
</dbReference>
<keyword evidence="2" id="KW-0732">Signal</keyword>
<organism evidence="4 5">
    <name type="scientific">Labrus bergylta</name>
    <name type="common">ballan wrasse</name>
    <dbReference type="NCBI Taxonomy" id="56723"/>
    <lineage>
        <taxon>Eukaryota</taxon>
        <taxon>Metazoa</taxon>
        <taxon>Chordata</taxon>
        <taxon>Craniata</taxon>
        <taxon>Vertebrata</taxon>
        <taxon>Euteleostomi</taxon>
        <taxon>Actinopterygii</taxon>
        <taxon>Neopterygii</taxon>
        <taxon>Teleostei</taxon>
        <taxon>Neoteleostei</taxon>
        <taxon>Acanthomorphata</taxon>
        <taxon>Eupercaria</taxon>
        <taxon>Labriformes</taxon>
        <taxon>Labridae</taxon>
        <taxon>Labrus</taxon>
    </lineage>
</organism>
<dbReference type="STRING" id="56723.ENSLBEP00000020581"/>
<dbReference type="PANTHER" id="PTHR46186">
    <property type="entry name" value="CYSTATIN"/>
    <property type="match status" value="1"/>
</dbReference>
<protein>
    <recommendedName>
        <fullName evidence="3">Cystatin domain-containing protein</fullName>
    </recommendedName>
</protein>
<feature type="domain" description="Cystatin" evidence="3">
    <location>
        <begin position="20"/>
        <end position="122"/>
    </location>
</feature>
<feature type="chain" id="PRO_5018669559" description="Cystatin domain-containing protein" evidence="2">
    <location>
        <begin position="21"/>
        <end position="123"/>
    </location>
</feature>
<dbReference type="SUPFAM" id="SSF54403">
    <property type="entry name" value="Cystatin/monellin"/>
    <property type="match status" value="1"/>
</dbReference>
<sequence length="123" mass="14139">DRNMMWKLVLLVFFSIGVLGRIGGRDEIDLNQDVEARELLKSAVEEHSQFVDKLEFVTVVEGVKYFFTVTMARTQCLKVDANDKENGLCVVHTDPDEAKPYQCSFTVWVRPWISTSKEFTQTC</sequence>
<reference evidence="4" key="1">
    <citation type="submission" date="2025-08" db="UniProtKB">
        <authorList>
            <consortium name="Ensembl"/>
        </authorList>
    </citation>
    <scope>IDENTIFICATION</scope>
</reference>
<proteinExistence type="inferred from homology"/>
<dbReference type="PANTHER" id="PTHR46186:SF12">
    <property type="entry name" value="CYSTATIN C (AMYLOID ANGIOPATHY AND CEREBRAL HEMORRHAGE)-RELATED"/>
    <property type="match status" value="1"/>
</dbReference>
<dbReference type="CDD" id="cd00042">
    <property type="entry name" value="CY"/>
    <property type="match status" value="1"/>
</dbReference>
<dbReference type="InterPro" id="IPR046350">
    <property type="entry name" value="Cystatin_sf"/>
</dbReference>
<dbReference type="SMART" id="SM00043">
    <property type="entry name" value="CY"/>
    <property type="match status" value="1"/>
</dbReference>
<dbReference type="InParanoid" id="A0A3Q3FJT5"/>
<evidence type="ECO:0000256" key="2">
    <source>
        <dbReference type="SAM" id="SignalP"/>
    </source>
</evidence>
<keyword evidence="5" id="KW-1185">Reference proteome</keyword>
<evidence type="ECO:0000313" key="5">
    <source>
        <dbReference type="Proteomes" id="UP000261660"/>
    </source>
</evidence>
<evidence type="ECO:0000259" key="3">
    <source>
        <dbReference type="SMART" id="SM00043"/>
    </source>
</evidence>
<reference evidence="4" key="2">
    <citation type="submission" date="2025-09" db="UniProtKB">
        <authorList>
            <consortium name="Ensembl"/>
        </authorList>
    </citation>
    <scope>IDENTIFICATION</scope>
</reference>
<comment type="similarity">
    <text evidence="1">Belongs to the cystatin family.</text>
</comment>
<dbReference type="InterPro" id="IPR000010">
    <property type="entry name" value="Cystatin_dom"/>
</dbReference>
<evidence type="ECO:0000256" key="1">
    <source>
        <dbReference type="ARBA" id="ARBA00009403"/>
    </source>
</evidence>
<dbReference type="GO" id="GO:0031982">
    <property type="term" value="C:vesicle"/>
    <property type="evidence" value="ECO:0007669"/>
    <property type="project" value="TreeGrafter"/>
</dbReference>
<dbReference type="Ensembl" id="ENSLBET00000021705.1">
    <property type="protein sequence ID" value="ENSLBEP00000020581.1"/>
    <property type="gene ID" value="ENSLBEG00000015825.1"/>
</dbReference>
<dbReference type="GO" id="GO:0004869">
    <property type="term" value="F:cysteine-type endopeptidase inhibitor activity"/>
    <property type="evidence" value="ECO:0007669"/>
    <property type="project" value="InterPro"/>
</dbReference>
<dbReference type="AlphaFoldDB" id="A0A3Q3FJT5"/>